<gene>
    <name evidence="2" type="primary">LOC100212423</name>
</gene>
<reference evidence="2" key="2">
    <citation type="submission" date="2025-08" db="UniProtKB">
        <authorList>
            <consortium name="RefSeq"/>
        </authorList>
    </citation>
    <scope>IDENTIFICATION</scope>
</reference>
<reference evidence="1" key="1">
    <citation type="submission" date="2025-05" db="UniProtKB">
        <authorList>
            <consortium name="RefSeq"/>
        </authorList>
    </citation>
    <scope>NUCLEOTIDE SEQUENCE [LARGE SCALE GENOMIC DNA]</scope>
</reference>
<accession>A0ABM4B6Q4</accession>
<sequence>MQGLVESCLHSYLRQNVYSEREVMLEIFSLCSQLELMLTTFFFNQIGSHEKVCFGTNFDMQAKMKFQAMKTHLALLKDKSSTLESFLKRKGMYNIFPNVCAYLSHANGYIINIKDQKSVVKKYFEQLTYLNQLYAISEQINEDLYQQFNHKYIAHQTVLLHNAVSFFGTPLEDHKDEIESIFLDIKAHLKLQTNEIPHLEHNERNRLDEVTRVLMKLSSEIHPMLSSPLTPIVNFIAKDR</sequence>
<evidence type="ECO:0000313" key="1">
    <source>
        <dbReference type="Proteomes" id="UP001652625"/>
    </source>
</evidence>
<keyword evidence="1" id="KW-1185">Reference proteome</keyword>
<dbReference type="RefSeq" id="XP_065644523.1">
    <property type="nucleotide sequence ID" value="XM_065788451.1"/>
</dbReference>
<proteinExistence type="predicted"/>
<name>A0ABM4B6Q4_HYDVU</name>
<dbReference type="GeneID" id="100212423"/>
<organism evidence="1 2">
    <name type="scientific">Hydra vulgaris</name>
    <name type="common">Hydra</name>
    <name type="synonym">Hydra attenuata</name>
    <dbReference type="NCBI Taxonomy" id="6087"/>
    <lineage>
        <taxon>Eukaryota</taxon>
        <taxon>Metazoa</taxon>
        <taxon>Cnidaria</taxon>
        <taxon>Hydrozoa</taxon>
        <taxon>Hydroidolina</taxon>
        <taxon>Anthoathecata</taxon>
        <taxon>Aplanulata</taxon>
        <taxon>Hydridae</taxon>
        <taxon>Hydra</taxon>
    </lineage>
</organism>
<protein>
    <submittedName>
        <fullName evidence="2">Uncharacterized protein LOC100212423 isoform X4</fullName>
    </submittedName>
</protein>
<dbReference type="Proteomes" id="UP001652625">
    <property type="component" value="Chromosome 01"/>
</dbReference>
<evidence type="ECO:0000313" key="2">
    <source>
        <dbReference type="RefSeq" id="XP_065644523.1"/>
    </source>
</evidence>